<feature type="domain" description="LicD/FKTN/FKRP nucleotidyltransferase" evidence="1">
    <location>
        <begin position="27"/>
        <end position="255"/>
    </location>
</feature>
<dbReference type="EMBL" id="JBBNFP010000001">
    <property type="protein sequence ID" value="MEQ2485508.1"/>
    <property type="molecule type" value="Genomic_DNA"/>
</dbReference>
<gene>
    <name evidence="2" type="ORF">AAAT34_00390</name>
</gene>
<dbReference type="Pfam" id="PF04991">
    <property type="entry name" value="LicD"/>
    <property type="match status" value="1"/>
</dbReference>
<evidence type="ECO:0000259" key="1">
    <source>
        <dbReference type="Pfam" id="PF04991"/>
    </source>
</evidence>
<comment type="caution">
    <text evidence="2">The sequence shown here is derived from an EMBL/GenBank/DDBJ whole genome shotgun (WGS) entry which is preliminary data.</text>
</comment>
<reference evidence="2 3" key="1">
    <citation type="submission" date="2024-04" db="EMBL/GenBank/DDBJ databases">
        <title>Human intestinal bacterial collection.</title>
        <authorList>
            <person name="Pauvert C."/>
            <person name="Hitch T.C.A."/>
            <person name="Clavel T."/>
        </authorList>
    </citation>
    <scope>NUCLEOTIDE SEQUENCE [LARGE SCALE GENOMIC DNA]</scope>
    <source>
        <strain evidence="2 3">CLA-AA-H145</strain>
    </source>
</reference>
<dbReference type="Proteomes" id="UP001487296">
    <property type="component" value="Unassembled WGS sequence"/>
</dbReference>
<sequence>MKILSEEQLAQRKAMTLETLKAFIAFCQANNLKYYAAYGTVLGAARHHGFIPWDDDIDVYMMRDDYDRYLRLMRTNPPKGYEQVEYVHDKEYYLPFAKFCNAHSTICEWTEYRISFGNYIDVFPLDVVPDDDNERQRYCDRMLKLRKMIAADLLRKSWANILGNITKQSLRLTLGDISYALFRTPIRNYLVGRMERELRAYHGTRSNHICFSSSYTSREKNLTADIFGDGTTLPFEDISIVVPTRYEDYLVTSYGNWRQLPPVEQRVQHDVVFMDLNRKIPYREVRKIIDKPGYNGASEQ</sequence>
<accession>A0ABV1FM90</accession>
<dbReference type="PANTHER" id="PTHR43404">
    <property type="entry name" value="LIPOPOLYSACCHARIDE CHOLINEPHOSPHOTRANSFERASE LICD"/>
    <property type="match status" value="1"/>
</dbReference>
<dbReference type="RefSeq" id="WP_215759569.1">
    <property type="nucleotide sequence ID" value="NZ_JAHKBE010000014.1"/>
</dbReference>
<proteinExistence type="predicted"/>
<dbReference type="PANTHER" id="PTHR43404:SF2">
    <property type="entry name" value="LIPOPOLYSACCHARIDE CHOLINEPHOSPHOTRANSFERASE LICD"/>
    <property type="match status" value="1"/>
</dbReference>
<organism evidence="2 3">
    <name type="scientific">Hallella faecis</name>
    <dbReference type="NCBI Taxonomy" id="2841596"/>
    <lineage>
        <taxon>Bacteria</taxon>
        <taxon>Pseudomonadati</taxon>
        <taxon>Bacteroidota</taxon>
        <taxon>Bacteroidia</taxon>
        <taxon>Bacteroidales</taxon>
        <taxon>Prevotellaceae</taxon>
        <taxon>Hallella</taxon>
    </lineage>
</organism>
<protein>
    <submittedName>
        <fullName evidence="2">LicD family protein</fullName>
    </submittedName>
</protein>
<dbReference type="InterPro" id="IPR052942">
    <property type="entry name" value="LPS_cholinephosphotransferase"/>
</dbReference>
<dbReference type="InterPro" id="IPR007074">
    <property type="entry name" value="LicD/FKTN/FKRP_NTP_transf"/>
</dbReference>
<name>A0ABV1FM90_9BACT</name>
<keyword evidence="3" id="KW-1185">Reference proteome</keyword>
<evidence type="ECO:0000313" key="3">
    <source>
        <dbReference type="Proteomes" id="UP001487296"/>
    </source>
</evidence>
<evidence type="ECO:0000313" key="2">
    <source>
        <dbReference type="EMBL" id="MEQ2485508.1"/>
    </source>
</evidence>